<keyword evidence="1 5" id="KW-0853">WD repeat</keyword>
<feature type="region of interest" description="Disordered" evidence="6">
    <location>
        <begin position="573"/>
        <end position="621"/>
    </location>
</feature>
<feature type="repeat" description="WD" evidence="5">
    <location>
        <begin position="1103"/>
        <end position="1144"/>
    </location>
</feature>
<evidence type="ECO:0000256" key="5">
    <source>
        <dbReference type="PROSITE-ProRule" id="PRU00221"/>
    </source>
</evidence>
<keyword evidence="2" id="KW-0677">Repeat</keyword>
<dbReference type="GO" id="GO:1990904">
    <property type="term" value="C:ribonucleoprotein complex"/>
    <property type="evidence" value="ECO:0007669"/>
    <property type="project" value="UniProtKB-KW"/>
</dbReference>
<dbReference type="PROSITE" id="PS50082">
    <property type="entry name" value="WD_REPEATS_2"/>
    <property type="match status" value="1"/>
</dbReference>
<dbReference type="PRINTS" id="PR00320">
    <property type="entry name" value="GPROTEINBRPT"/>
</dbReference>
<dbReference type="Pfam" id="PF00400">
    <property type="entry name" value="WD40"/>
    <property type="match status" value="2"/>
</dbReference>
<dbReference type="VEuPathDB" id="TriTrypDB:BSAL_94330"/>
<dbReference type="InterPro" id="IPR001680">
    <property type="entry name" value="WD40_rpt"/>
</dbReference>
<evidence type="ECO:0000256" key="6">
    <source>
        <dbReference type="SAM" id="MobiDB-lite"/>
    </source>
</evidence>
<feature type="compositionally biased region" description="Polar residues" evidence="6">
    <location>
        <begin position="1009"/>
        <end position="1041"/>
    </location>
</feature>
<protein>
    <submittedName>
        <fullName evidence="7">Uncharacterized protein</fullName>
    </submittedName>
</protein>
<feature type="compositionally biased region" description="Basic and acidic residues" evidence="6">
    <location>
        <begin position="498"/>
        <end position="514"/>
    </location>
</feature>
<feature type="region of interest" description="Disordered" evidence="6">
    <location>
        <begin position="357"/>
        <end position="384"/>
    </location>
</feature>
<evidence type="ECO:0000256" key="1">
    <source>
        <dbReference type="ARBA" id="ARBA00022574"/>
    </source>
</evidence>
<evidence type="ECO:0000256" key="2">
    <source>
        <dbReference type="ARBA" id="ARBA00022737"/>
    </source>
</evidence>
<feature type="compositionally biased region" description="Low complexity" evidence="6">
    <location>
        <begin position="954"/>
        <end position="965"/>
    </location>
</feature>
<dbReference type="Gene3D" id="2.130.10.10">
    <property type="entry name" value="YVTN repeat-like/Quinoprotein amine dehydrogenase"/>
    <property type="match status" value="2"/>
</dbReference>
<dbReference type="GO" id="GO:1990234">
    <property type="term" value="C:transferase complex"/>
    <property type="evidence" value="ECO:0007669"/>
    <property type="project" value="UniProtKB-ARBA"/>
</dbReference>
<feature type="compositionally biased region" description="Polar residues" evidence="6">
    <location>
        <begin position="575"/>
        <end position="594"/>
    </location>
</feature>
<dbReference type="SUPFAM" id="SSF50969">
    <property type="entry name" value="YVTN repeat-like/Quinoprotein amine dehydrogenase"/>
    <property type="match status" value="1"/>
</dbReference>
<dbReference type="SMART" id="SM00320">
    <property type="entry name" value="WD40"/>
    <property type="match status" value="6"/>
</dbReference>
<proteinExistence type="predicted"/>
<feature type="region of interest" description="Disordered" evidence="6">
    <location>
        <begin position="998"/>
        <end position="1041"/>
    </location>
</feature>
<dbReference type="PANTHER" id="PTHR22847:SF637">
    <property type="entry name" value="WD REPEAT DOMAIN 5B"/>
    <property type="match status" value="1"/>
</dbReference>
<dbReference type="SUPFAM" id="SSF50978">
    <property type="entry name" value="WD40 repeat-like"/>
    <property type="match status" value="1"/>
</dbReference>
<dbReference type="PROSITE" id="PS00678">
    <property type="entry name" value="WD_REPEATS_1"/>
    <property type="match status" value="1"/>
</dbReference>
<feature type="region of interest" description="Disordered" evidence="6">
    <location>
        <begin position="466"/>
        <end position="515"/>
    </location>
</feature>
<dbReference type="PANTHER" id="PTHR22847">
    <property type="entry name" value="WD40 REPEAT PROTEIN"/>
    <property type="match status" value="1"/>
</dbReference>
<dbReference type="InterPro" id="IPR019775">
    <property type="entry name" value="WD40_repeat_CS"/>
</dbReference>
<feature type="region of interest" description="Disordered" evidence="6">
    <location>
        <begin position="1211"/>
        <end position="1235"/>
    </location>
</feature>
<evidence type="ECO:0000313" key="8">
    <source>
        <dbReference type="Proteomes" id="UP000051952"/>
    </source>
</evidence>
<accession>A0A0S4JEB3</accession>
<keyword evidence="4" id="KW-0687">Ribonucleoprotein</keyword>
<feature type="compositionally biased region" description="Basic and acidic residues" evidence="6">
    <location>
        <begin position="609"/>
        <end position="619"/>
    </location>
</feature>
<evidence type="ECO:0000256" key="4">
    <source>
        <dbReference type="ARBA" id="ARBA00023274"/>
    </source>
</evidence>
<name>A0A0S4JEB3_BODSA</name>
<dbReference type="OrthoDB" id="431715at2759"/>
<evidence type="ECO:0000256" key="3">
    <source>
        <dbReference type="ARBA" id="ARBA00022980"/>
    </source>
</evidence>
<dbReference type="Proteomes" id="UP000051952">
    <property type="component" value="Unassembled WGS sequence"/>
</dbReference>
<evidence type="ECO:0000313" key="7">
    <source>
        <dbReference type="EMBL" id="CUG86705.1"/>
    </source>
</evidence>
<dbReference type="InterPro" id="IPR036322">
    <property type="entry name" value="WD40_repeat_dom_sf"/>
</dbReference>
<dbReference type="InterPro" id="IPR011044">
    <property type="entry name" value="Quino_amine_DH_bsu"/>
</dbReference>
<keyword evidence="8" id="KW-1185">Reference proteome</keyword>
<feature type="compositionally biased region" description="Polar residues" evidence="6">
    <location>
        <begin position="361"/>
        <end position="374"/>
    </location>
</feature>
<reference evidence="8" key="1">
    <citation type="submission" date="2015-09" db="EMBL/GenBank/DDBJ databases">
        <authorList>
            <consortium name="Pathogen Informatics"/>
        </authorList>
    </citation>
    <scope>NUCLEOTIDE SEQUENCE [LARGE SCALE GENOMIC DNA]</scope>
    <source>
        <strain evidence="8">Lake Konstanz</strain>
    </source>
</reference>
<gene>
    <name evidence="7" type="ORF">BSAL_94330</name>
</gene>
<keyword evidence="3" id="KW-0689">Ribosomal protein</keyword>
<feature type="region of interest" description="Disordered" evidence="6">
    <location>
        <begin position="954"/>
        <end position="979"/>
    </location>
</feature>
<dbReference type="EMBL" id="CYKH01001375">
    <property type="protein sequence ID" value="CUG86705.1"/>
    <property type="molecule type" value="Genomic_DNA"/>
</dbReference>
<dbReference type="InterPro" id="IPR015943">
    <property type="entry name" value="WD40/YVTN_repeat-like_dom_sf"/>
</dbReference>
<dbReference type="InterPro" id="IPR020472">
    <property type="entry name" value="WD40_PAC1"/>
</dbReference>
<dbReference type="PROSITE" id="PS50294">
    <property type="entry name" value="WD_REPEATS_REGION"/>
    <property type="match status" value="1"/>
</dbReference>
<dbReference type="GO" id="GO:0005840">
    <property type="term" value="C:ribosome"/>
    <property type="evidence" value="ECO:0007669"/>
    <property type="project" value="UniProtKB-KW"/>
</dbReference>
<organism evidence="7 8">
    <name type="scientific">Bodo saltans</name>
    <name type="common">Flagellated protozoan</name>
    <dbReference type="NCBI Taxonomy" id="75058"/>
    <lineage>
        <taxon>Eukaryota</taxon>
        <taxon>Discoba</taxon>
        <taxon>Euglenozoa</taxon>
        <taxon>Kinetoplastea</taxon>
        <taxon>Metakinetoplastina</taxon>
        <taxon>Eubodonida</taxon>
        <taxon>Bodonidae</taxon>
        <taxon>Bodo</taxon>
    </lineage>
</organism>
<sequence>MLKALLTSHQRPRVLDLLTALENNPELASDAARKVRKGLEALRQSSTFVKFAIGRYTRAVRVVQQLIRRLFARNIAMRQRALHEWGKRQEQLWSSSNAGAATRRPPSEAVRERVIREEFAEQRRRHASIWRVWRKMQLSLQSQLREVTTELHSAIERTSISPIALKHLQDRMAFLNHRLQHHDTAQPRYQRLEVDLVALDTRVAVVMRKEATERVASAMDAIGVHTEDAAFMDTVVRRYEEVLEAEHARKRLQHNPTLFHGNGTSGGGRRRTLHTVGISQNGAAAIAAMTRKKSHSIISAQRVLTQPAAQVLALSSIVAGGTSAMGTTAIAGASGEGSLHRLSSSLSMSSVTTKLSTVTSHNTLEPQSMTSPSKQGGGGLQRRPSRSRLIRFDSAEMVPAENSFLPSSIPMEPLPIPDTKQETKKSMKPLESTLTLSIVAPEYPEHNGDLGLSILTPKDRRKFSSLRGSASETLSPEFKSGGVRTGSGFRPTDTAAARNDHDDATLGNLHEPRSPPKLSIAARQCFKALGISLDSLAFPVEGPGVNKFSEFVHAARVVSGFPEPIPASNAKLQEPAQQLSSPRQHTASPRSSPRSLVVKQLPRCPPRQPHQDRGIDLHSPRMNRSARLRHKAPQMAPLPLELFTLATGNTGAGGGRHDDLVNDNFDEVAPPVTATAAPTIVTPPEVAPLTLHAMTRKASPPRKRKTDTNLEGCRNVFRERYRKQHPPPRPPIDLPEPIPLEWLARPPSPPFSLIDEALAADLHDDGSVKNIVTITVAPEEQHAADAATGADALLPLVQPAATFGVVSIMTDGTVRVDGLDPKAYSAKHCHSPQTFSSRGSSAAASLSLMPVATLPTLSRVVNAIHMLDMAPPTSHSQSSMERTPQSMIAVACSDGSLRVYSLRNEMQETLMFSDCPTSREPFTAIETCGNMYLCVSCEDNTVYTYVFGEAHAQPQPQPAATSQQHNVHHHHQHNSPSPLSALRGVTLVASPSSSASIGAVPSAVPSRHASPQLTKRVSHVNGASRTQRPGSASSRTWTSWGKLPQPTTITHMVAVTPATSASSFAAQSASQSAAPVKCILAVASYDHAILLWDIQESSILTKLEDHTQGVHHMFISRSTHQLVSCSYDSTVRMWDVLSGADDTTSLASSQNHDPSKPLPAAGGFYRVAGGLSSEPSVAQADAFVSAASSPMLPRGGRRTQFHHTVRSVDSDTATFEGGDDNMPFPGSPSVLSEDVRSGGGGMYPSTVYAQHRQAVLHAVDVSGKDRLIASISQDNTIQMWDQLTLEAHFIISDVPGNLFIGCVAFPAASLLAYAFADNTLRVFSSSSGKLQSETKLQHPPKAVVKLSHQGLMGVGSTSGHVRVFNAEAGHFVTTSDKLHNFSVTCMSAIGPRDASTHATTSHSSPQQQHLSLLVTGGEDREHVYSA</sequence>